<comment type="caution">
    <text evidence="10">Lacks conserved residue(s) required for the propagation of feature annotation.</text>
</comment>
<feature type="binding site" evidence="10">
    <location>
        <position position="172"/>
    </location>
    <ligand>
        <name>UDP-N-acetyl-alpha-D-glucosamine</name>
        <dbReference type="ChEBI" id="CHEBI:57705"/>
    </ligand>
</feature>
<evidence type="ECO:0000256" key="7">
    <source>
        <dbReference type="ARBA" id="ARBA00023136"/>
    </source>
</evidence>
<comment type="function">
    <text evidence="10">Cell wall formation. Catalyzes the transfer of a GlcNAc subunit on undecaprenyl-pyrophosphoryl-MurNAc-pentapeptide (lipid intermediate I) to form undecaprenyl-pyrophosphoryl-MurNAc-(pentapeptide)GlcNAc (lipid intermediate II).</text>
</comment>
<protein>
    <recommendedName>
        <fullName evidence="10">UDP-N-acetylglucosamine--N-acetylmuramyl-(pentapeptide) pyrophosphoryl-undecaprenol N-acetylglucosamine transferase</fullName>
        <ecNumber evidence="10">2.4.1.227</ecNumber>
    </recommendedName>
    <alternativeName>
        <fullName evidence="10">Undecaprenyl-PP-MurNAc-pentapeptide-UDPGlcNAc GlcNAc transferase</fullName>
    </alternativeName>
</protein>
<feature type="binding site" evidence="10">
    <location>
        <position position="131"/>
    </location>
    <ligand>
        <name>UDP-N-acetyl-alpha-D-glucosamine</name>
        <dbReference type="ChEBI" id="CHEBI:57705"/>
    </ligand>
</feature>
<dbReference type="HOGENOM" id="CLU_037404_0_1_10"/>
<keyword evidence="9 10" id="KW-0961">Cell wall biogenesis/degradation</keyword>
<dbReference type="STRING" id="400092.PKOR_22055"/>
<dbReference type="HAMAP" id="MF_00033">
    <property type="entry name" value="MurG"/>
    <property type="match status" value="1"/>
</dbReference>
<comment type="pathway">
    <text evidence="10">Cell wall biogenesis; peptidoglycan biosynthesis.</text>
</comment>
<evidence type="ECO:0000256" key="3">
    <source>
        <dbReference type="ARBA" id="ARBA00022676"/>
    </source>
</evidence>
<evidence type="ECO:0000313" key="14">
    <source>
        <dbReference type="Proteomes" id="UP000033109"/>
    </source>
</evidence>
<keyword evidence="5 10" id="KW-0133">Cell shape</keyword>
<keyword evidence="4 10" id="KW-0808">Transferase</keyword>
<keyword evidence="14" id="KW-1185">Reference proteome</keyword>
<dbReference type="GO" id="GO:0071555">
    <property type="term" value="P:cell wall organization"/>
    <property type="evidence" value="ECO:0007669"/>
    <property type="project" value="UniProtKB-KW"/>
</dbReference>
<dbReference type="OrthoDB" id="9808936at2"/>
<evidence type="ECO:0000256" key="9">
    <source>
        <dbReference type="ARBA" id="ARBA00023316"/>
    </source>
</evidence>
<feature type="domain" description="Glycosyl transferase family 28 C-terminal" evidence="12">
    <location>
        <begin position="197"/>
        <end position="353"/>
    </location>
</feature>
<evidence type="ECO:0000259" key="12">
    <source>
        <dbReference type="Pfam" id="PF04101"/>
    </source>
</evidence>
<evidence type="ECO:0000256" key="4">
    <source>
        <dbReference type="ARBA" id="ARBA00022679"/>
    </source>
</evidence>
<dbReference type="NCBIfam" id="TIGR01133">
    <property type="entry name" value="murG"/>
    <property type="match status" value="1"/>
</dbReference>
<evidence type="ECO:0000256" key="2">
    <source>
        <dbReference type="ARBA" id="ARBA00022618"/>
    </source>
</evidence>
<dbReference type="CDD" id="cd03785">
    <property type="entry name" value="GT28_MurG"/>
    <property type="match status" value="1"/>
</dbReference>
<dbReference type="Pfam" id="PF04101">
    <property type="entry name" value="Glyco_tran_28_C"/>
    <property type="match status" value="1"/>
</dbReference>
<comment type="subcellular location">
    <subcellularLocation>
        <location evidence="10">Cell membrane</location>
        <topology evidence="10">Peripheral membrane protein</topology>
        <orientation evidence="10">Cytoplasmic side</orientation>
    </subcellularLocation>
</comment>
<keyword evidence="8 10" id="KW-0131">Cell cycle</keyword>
<evidence type="ECO:0000256" key="1">
    <source>
        <dbReference type="ARBA" id="ARBA00022475"/>
    </source>
</evidence>
<dbReference type="PANTHER" id="PTHR21015">
    <property type="entry name" value="UDP-N-ACETYLGLUCOSAMINE--N-ACETYLMURAMYL-(PENTAPEPTIDE) PYROPHOSPHORYL-UNDECAPRENOL N-ACETYLGLUCOSAMINE TRANSFERASE 1"/>
    <property type="match status" value="1"/>
</dbReference>
<feature type="binding site" evidence="10">
    <location>
        <position position="258"/>
    </location>
    <ligand>
        <name>UDP-N-acetyl-alpha-D-glucosamine</name>
        <dbReference type="ChEBI" id="CHEBI:57705"/>
    </ligand>
</feature>
<name>A0A0E3UZE8_9BACT</name>
<dbReference type="AlphaFoldDB" id="A0A0E3UZE8"/>
<gene>
    <name evidence="10" type="primary">murG</name>
    <name evidence="13" type="ORF">PKOR_22055</name>
</gene>
<dbReference type="UniPathway" id="UPA00219"/>
<keyword evidence="3 10" id="KW-0328">Glycosyltransferase</keyword>
<keyword evidence="6 10" id="KW-0573">Peptidoglycan synthesis</keyword>
<organism evidence="13 14">
    <name type="scientific">Pontibacter korlensis</name>
    <dbReference type="NCBI Taxonomy" id="400092"/>
    <lineage>
        <taxon>Bacteria</taxon>
        <taxon>Pseudomonadati</taxon>
        <taxon>Bacteroidota</taxon>
        <taxon>Cytophagia</taxon>
        <taxon>Cytophagales</taxon>
        <taxon>Hymenobacteraceae</taxon>
        <taxon>Pontibacter</taxon>
    </lineage>
</organism>
<dbReference type="PANTHER" id="PTHR21015:SF22">
    <property type="entry name" value="GLYCOSYLTRANSFERASE"/>
    <property type="match status" value="1"/>
</dbReference>
<dbReference type="GO" id="GO:0008360">
    <property type="term" value="P:regulation of cell shape"/>
    <property type="evidence" value="ECO:0007669"/>
    <property type="project" value="UniProtKB-KW"/>
</dbReference>
<dbReference type="Proteomes" id="UP000033109">
    <property type="component" value="Chromosome"/>
</dbReference>
<dbReference type="PATRIC" id="fig|400092.3.peg.4845"/>
<dbReference type="KEGG" id="pko:PKOR_22055"/>
<accession>A0A0E3UZE8</accession>
<dbReference type="GO" id="GO:0050511">
    <property type="term" value="F:undecaprenyldiphospho-muramoylpentapeptide beta-N-acetylglucosaminyltransferase activity"/>
    <property type="evidence" value="ECO:0007669"/>
    <property type="project" value="UniProtKB-UniRule"/>
</dbReference>
<comment type="similarity">
    <text evidence="10">Belongs to the glycosyltransferase 28 family. MurG subfamily.</text>
</comment>
<dbReference type="RefSeq" id="WP_046313554.1">
    <property type="nucleotide sequence ID" value="NZ_CBCSCY010000022.1"/>
</dbReference>
<dbReference type="Gene3D" id="3.40.50.2000">
    <property type="entry name" value="Glycogen Phosphorylase B"/>
    <property type="match status" value="2"/>
</dbReference>
<evidence type="ECO:0000259" key="11">
    <source>
        <dbReference type="Pfam" id="PF03033"/>
    </source>
</evidence>
<dbReference type="InterPro" id="IPR007235">
    <property type="entry name" value="Glyco_trans_28_C"/>
</dbReference>
<evidence type="ECO:0000256" key="6">
    <source>
        <dbReference type="ARBA" id="ARBA00022984"/>
    </source>
</evidence>
<reference evidence="13 14" key="1">
    <citation type="journal article" date="2015" name="Sci. Rep.">
        <title>Unraveling adaptation of Pontibacter korlensis to radiation and infertility in desert through complete genome and comparative transcriptomic analysis.</title>
        <authorList>
            <person name="Dai J."/>
            <person name="Dai W."/>
            <person name="Qiu C."/>
            <person name="Yang Z."/>
            <person name="Zhang Y."/>
            <person name="Zhou M."/>
            <person name="Zhang L."/>
            <person name="Fang C."/>
            <person name="Gao Q."/>
            <person name="Yang Q."/>
            <person name="Li X."/>
            <person name="Wang Z."/>
            <person name="Wang Z."/>
            <person name="Jia Z."/>
            <person name="Chen X."/>
        </authorList>
    </citation>
    <scope>NUCLEOTIDE SEQUENCE [LARGE SCALE GENOMIC DNA]</scope>
    <source>
        <strain evidence="13 14">X14-1T</strain>
    </source>
</reference>
<feature type="binding site" evidence="10">
    <location>
        <position position="303"/>
    </location>
    <ligand>
        <name>UDP-N-acetyl-alpha-D-glucosamine</name>
        <dbReference type="ChEBI" id="CHEBI:57705"/>
    </ligand>
</feature>
<keyword evidence="1 10" id="KW-1003">Cell membrane</keyword>
<evidence type="ECO:0000313" key="13">
    <source>
        <dbReference type="EMBL" id="AKD05256.1"/>
    </source>
</evidence>
<proteinExistence type="inferred from homology"/>
<dbReference type="EC" id="2.4.1.227" evidence="10"/>
<keyword evidence="7 10" id="KW-0472">Membrane</keyword>
<dbReference type="InterPro" id="IPR004276">
    <property type="entry name" value="GlycoTrans_28_N"/>
</dbReference>
<dbReference type="GO" id="GO:0009252">
    <property type="term" value="P:peptidoglycan biosynthetic process"/>
    <property type="evidence" value="ECO:0007669"/>
    <property type="project" value="UniProtKB-UniRule"/>
</dbReference>
<dbReference type="InterPro" id="IPR006009">
    <property type="entry name" value="GlcNAc_MurG"/>
</dbReference>
<feature type="binding site" evidence="10">
    <location>
        <position position="204"/>
    </location>
    <ligand>
        <name>UDP-N-acetyl-alpha-D-glucosamine</name>
        <dbReference type="ChEBI" id="CHEBI:57705"/>
    </ligand>
</feature>
<dbReference type="Pfam" id="PF03033">
    <property type="entry name" value="Glyco_transf_28"/>
    <property type="match status" value="1"/>
</dbReference>
<sequence length="370" mass="40199">MPKQDRQYRVIISGGGTGGHIYPAVAIANQLRVVNPEAEILFVGAQGRMEMTRVPEAGYKIVGLWISGLQRRLTLDNLSFPLKVISSVRASHKIIKEFKPDAVVGVGGYASGPLLYAATSRGIPALIQEQNSYAGITNKLLAKRVQKVCVAYPNMEAFFPADKIVLTGNPVRADIMNLDGKREEALQHFGLSTEKKTILVIGGSLGARTINQSIARGLQSIADAGYQLIWQTGKAFFPKAQELEAKYKNQGIRALDFIKRMDLAYAAADVVISRAGALSISELCLAGKPAVLVPSPNVAEDHQTKNAMALVQQEAALLVRDVESMEKLVPTALALLKSEQEQQRLHQNILKMARPNAAADIVNELVKLIK</sequence>
<evidence type="ECO:0000256" key="5">
    <source>
        <dbReference type="ARBA" id="ARBA00022960"/>
    </source>
</evidence>
<dbReference type="GO" id="GO:0005886">
    <property type="term" value="C:plasma membrane"/>
    <property type="evidence" value="ECO:0007669"/>
    <property type="project" value="UniProtKB-SubCell"/>
</dbReference>
<dbReference type="GO" id="GO:0051301">
    <property type="term" value="P:cell division"/>
    <property type="evidence" value="ECO:0007669"/>
    <property type="project" value="UniProtKB-KW"/>
</dbReference>
<feature type="domain" description="Glycosyltransferase family 28 N-terminal" evidence="11">
    <location>
        <begin position="10"/>
        <end position="149"/>
    </location>
</feature>
<dbReference type="GO" id="GO:0051991">
    <property type="term" value="F:UDP-N-acetyl-D-glucosamine:N-acetylmuramoyl-L-alanyl-D-glutamyl-meso-2,6-diaminopimelyl-D-alanyl-D-alanine-diphosphoundecaprenol 4-beta-N-acetylglucosaminlytransferase activity"/>
    <property type="evidence" value="ECO:0007669"/>
    <property type="project" value="RHEA"/>
</dbReference>
<dbReference type="EMBL" id="CP009621">
    <property type="protein sequence ID" value="AKD05256.1"/>
    <property type="molecule type" value="Genomic_DNA"/>
</dbReference>
<dbReference type="GO" id="GO:0005975">
    <property type="term" value="P:carbohydrate metabolic process"/>
    <property type="evidence" value="ECO:0007669"/>
    <property type="project" value="InterPro"/>
</dbReference>
<evidence type="ECO:0000256" key="10">
    <source>
        <dbReference type="HAMAP-Rule" id="MF_00033"/>
    </source>
</evidence>
<comment type="catalytic activity">
    <reaction evidence="10">
        <text>di-trans,octa-cis-undecaprenyl diphospho-N-acetyl-alpha-D-muramoyl-L-alanyl-D-glutamyl-meso-2,6-diaminopimeloyl-D-alanyl-D-alanine + UDP-N-acetyl-alpha-D-glucosamine = di-trans,octa-cis-undecaprenyl diphospho-[N-acetyl-alpha-D-glucosaminyl-(1-&gt;4)]-N-acetyl-alpha-D-muramoyl-L-alanyl-D-glutamyl-meso-2,6-diaminopimeloyl-D-alanyl-D-alanine + UDP + H(+)</text>
        <dbReference type="Rhea" id="RHEA:31227"/>
        <dbReference type="ChEBI" id="CHEBI:15378"/>
        <dbReference type="ChEBI" id="CHEBI:57705"/>
        <dbReference type="ChEBI" id="CHEBI:58223"/>
        <dbReference type="ChEBI" id="CHEBI:61387"/>
        <dbReference type="ChEBI" id="CHEBI:61388"/>
        <dbReference type="EC" id="2.4.1.227"/>
    </reaction>
</comment>
<feature type="binding site" evidence="10">
    <location>
        <begin position="17"/>
        <end position="19"/>
    </location>
    <ligand>
        <name>UDP-N-acetyl-alpha-D-glucosamine</name>
        <dbReference type="ChEBI" id="CHEBI:57705"/>
    </ligand>
</feature>
<keyword evidence="2 10" id="KW-0132">Cell division</keyword>
<evidence type="ECO:0000256" key="8">
    <source>
        <dbReference type="ARBA" id="ARBA00023306"/>
    </source>
</evidence>
<dbReference type="SUPFAM" id="SSF53756">
    <property type="entry name" value="UDP-Glycosyltransferase/glycogen phosphorylase"/>
    <property type="match status" value="1"/>
</dbReference>